<protein>
    <submittedName>
        <fullName evidence="2">DUF2842 domain-containing protein</fullName>
    </submittedName>
</protein>
<name>A0ABV9KJD8_9RHOB</name>
<evidence type="ECO:0000256" key="1">
    <source>
        <dbReference type="SAM" id="Phobius"/>
    </source>
</evidence>
<proteinExistence type="predicted"/>
<accession>A0ABV9KJD8</accession>
<keyword evidence="1" id="KW-0472">Membrane</keyword>
<feature type="transmembrane region" description="Helical" evidence="1">
    <location>
        <begin position="43"/>
        <end position="61"/>
    </location>
</feature>
<dbReference type="Proteomes" id="UP001595973">
    <property type="component" value="Unassembled WGS sequence"/>
</dbReference>
<sequence length="72" mass="8263">MALSYKARRRWSLVILLVGLPLYIGVALYVISLFDRPPFWAELVVYIVLGVLWALPFRAVFRGVGKEDPDKK</sequence>
<keyword evidence="1" id="KW-1133">Transmembrane helix</keyword>
<evidence type="ECO:0000313" key="2">
    <source>
        <dbReference type="EMBL" id="MFC4669944.1"/>
    </source>
</evidence>
<reference evidence="3" key="1">
    <citation type="journal article" date="2019" name="Int. J. Syst. Evol. Microbiol.">
        <title>The Global Catalogue of Microorganisms (GCM) 10K type strain sequencing project: providing services to taxonomists for standard genome sequencing and annotation.</title>
        <authorList>
            <consortium name="The Broad Institute Genomics Platform"/>
            <consortium name="The Broad Institute Genome Sequencing Center for Infectious Disease"/>
            <person name="Wu L."/>
            <person name="Ma J."/>
        </authorList>
    </citation>
    <scope>NUCLEOTIDE SEQUENCE [LARGE SCALE GENOMIC DNA]</scope>
    <source>
        <strain evidence="3">CGMCC 4.7283</strain>
    </source>
</reference>
<dbReference type="Pfam" id="PF11003">
    <property type="entry name" value="DUF2842"/>
    <property type="match status" value="1"/>
</dbReference>
<keyword evidence="1" id="KW-0812">Transmembrane</keyword>
<keyword evidence="3" id="KW-1185">Reference proteome</keyword>
<feature type="transmembrane region" description="Helical" evidence="1">
    <location>
        <begin position="12"/>
        <end position="31"/>
    </location>
</feature>
<dbReference type="RefSeq" id="WP_380718436.1">
    <property type="nucleotide sequence ID" value="NZ_JBHSGI010000024.1"/>
</dbReference>
<comment type="caution">
    <text evidence="2">The sequence shown here is derived from an EMBL/GenBank/DDBJ whole genome shotgun (WGS) entry which is preliminary data.</text>
</comment>
<organism evidence="2 3">
    <name type="scientific">Seohaeicola nanhaiensis</name>
    <dbReference type="NCBI Taxonomy" id="1387282"/>
    <lineage>
        <taxon>Bacteria</taxon>
        <taxon>Pseudomonadati</taxon>
        <taxon>Pseudomonadota</taxon>
        <taxon>Alphaproteobacteria</taxon>
        <taxon>Rhodobacterales</taxon>
        <taxon>Roseobacteraceae</taxon>
        <taxon>Seohaeicola</taxon>
    </lineage>
</organism>
<dbReference type="EMBL" id="JBHSGI010000024">
    <property type="protein sequence ID" value="MFC4669944.1"/>
    <property type="molecule type" value="Genomic_DNA"/>
</dbReference>
<dbReference type="InterPro" id="IPR021265">
    <property type="entry name" value="DUF2842"/>
</dbReference>
<evidence type="ECO:0000313" key="3">
    <source>
        <dbReference type="Proteomes" id="UP001595973"/>
    </source>
</evidence>
<gene>
    <name evidence="2" type="ORF">ACFO5X_15375</name>
</gene>